<dbReference type="Proteomes" id="UP000887013">
    <property type="component" value="Unassembled WGS sequence"/>
</dbReference>
<gene>
    <name evidence="2" type="primary">Dscaml1_2</name>
    <name evidence="2" type="ORF">NPIL_629351</name>
</gene>
<dbReference type="AlphaFoldDB" id="A0A8X6N1Y8"/>
<reference evidence="2" key="1">
    <citation type="submission" date="2020-08" db="EMBL/GenBank/DDBJ databases">
        <title>Multicomponent nature underlies the extraordinary mechanical properties of spider dragline silk.</title>
        <authorList>
            <person name="Kono N."/>
            <person name="Nakamura H."/>
            <person name="Mori M."/>
            <person name="Yoshida Y."/>
            <person name="Ohtoshi R."/>
            <person name="Malay A.D."/>
            <person name="Moran D.A.P."/>
            <person name="Tomita M."/>
            <person name="Numata K."/>
            <person name="Arakawa K."/>
        </authorList>
    </citation>
    <scope>NUCLEOTIDE SEQUENCE</scope>
</reference>
<dbReference type="InterPro" id="IPR007110">
    <property type="entry name" value="Ig-like_dom"/>
</dbReference>
<dbReference type="SUPFAM" id="SSF48726">
    <property type="entry name" value="Immunoglobulin"/>
    <property type="match status" value="1"/>
</dbReference>
<name>A0A8X6N1Y8_NEPPI</name>
<dbReference type="OrthoDB" id="6423371at2759"/>
<dbReference type="Pfam" id="PF07679">
    <property type="entry name" value="I-set"/>
    <property type="match status" value="1"/>
</dbReference>
<protein>
    <submittedName>
        <fullName evidence="2">Down syndrome cell adhesion molecule-like protein 1</fullName>
    </submittedName>
</protein>
<dbReference type="InterPro" id="IPR036179">
    <property type="entry name" value="Ig-like_dom_sf"/>
</dbReference>
<evidence type="ECO:0000313" key="3">
    <source>
        <dbReference type="Proteomes" id="UP000887013"/>
    </source>
</evidence>
<feature type="non-terminal residue" evidence="2">
    <location>
        <position position="1"/>
    </location>
</feature>
<dbReference type="Gene3D" id="2.60.40.10">
    <property type="entry name" value="Immunoglobulins"/>
    <property type="match status" value="1"/>
</dbReference>
<keyword evidence="3" id="KW-1185">Reference proteome</keyword>
<dbReference type="EMBL" id="BMAW01053138">
    <property type="protein sequence ID" value="GFS89497.1"/>
    <property type="molecule type" value="Genomic_DNA"/>
</dbReference>
<feature type="domain" description="Ig-like" evidence="1">
    <location>
        <begin position="1"/>
        <end position="60"/>
    </location>
</feature>
<accession>A0A8X6N1Y8</accession>
<sequence>WYRLRDGPSHGIKRVDTSHQRIMELNGTLLIRKATIQDGGKYICIVNNTNGQERAETELLIRGKKREKNPISEQNYSKRHKFIIKS</sequence>
<comment type="caution">
    <text evidence="2">The sequence shown here is derived from an EMBL/GenBank/DDBJ whole genome shotgun (WGS) entry which is preliminary data.</text>
</comment>
<proteinExistence type="predicted"/>
<dbReference type="InterPro" id="IPR013783">
    <property type="entry name" value="Ig-like_fold"/>
</dbReference>
<evidence type="ECO:0000259" key="1">
    <source>
        <dbReference type="PROSITE" id="PS50835"/>
    </source>
</evidence>
<evidence type="ECO:0000313" key="2">
    <source>
        <dbReference type="EMBL" id="GFS89497.1"/>
    </source>
</evidence>
<organism evidence="2 3">
    <name type="scientific">Nephila pilipes</name>
    <name type="common">Giant wood spider</name>
    <name type="synonym">Nephila maculata</name>
    <dbReference type="NCBI Taxonomy" id="299642"/>
    <lineage>
        <taxon>Eukaryota</taxon>
        <taxon>Metazoa</taxon>
        <taxon>Ecdysozoa</taxon>
        <taxon>Arthropoda</taxon>
        <taxon>Chelicerata</taxon>
        <taxon>Arachnida</taxon>
        <taxon>Araneae</taxon>
        <taxon>Araneomorphae</taxon>
        <taxon>Entelegynae</taxon>
        <taxon>Araneoidea</taxon>
        <taxon>Nephilidae</taxon>
        <taxon>Nephila</taxon>
    </lineage>
</organism>
<dbReference type="InterPro" id="IPR013098">
    <property type="entry name" value="Ig_I-set"/>
</dbReference>
<dbReference type="PROSITE" id="PS50835">
    <property type="entry name" value="IG_LIKE"/>
    <property type="match status" value="1"/>
</dbReference>